<dbReference type="Pfam" id="PF03102">
    <property type="entry name" value="NeuB"/>
    <property type="match status" value="1"/>
</dbReference>
<accession>A0A5J4L6T6</accession>
<dbReference type="PROSITE" id="PS50844">
    <property type="entry name" value="AFP_LIKE"/>
    <property type="match status" value="1"/>
</dbReference>
<dbReference type="GO" id="GO:0047444">
    <property type="term" value="F:N-acylneuraminate-9-phosphate synthase activity"/>
    <property type="evidence" value="ECO:0007669"/>
    <property type="project" value="TreeGrafter"/>
</dbReference>
<dbReference type="InterPro" id="IPR013974">
    <property type="entry name" value="SAF"/>
</dbReference>
<dbReference type="GO" id="GO:0016051">
    <property type="term" value="P:carbohydrate biosynthetic process"/>
    <property type="evidence" value="ECO:0007669"/>
    <property type="project" value="InterPro"/>
</dbReference>
<dbReference type="CDD" id="cd11615">
    <property type="entry name" value="SAF_NeuB_like"/>
    <property type="match status" value="1"/>
</dbReference>
<dbReference type="InterPro" id="IPR013785">
    <property type="entry name" value="Aldolase_TIM"/>
</dbReference>
<organism evidence="2">
    <name type="scientific">hot springs metagenome</name>
    <dbReference type="NCBI Taxonomy" id="433727"/>
    <lineage>
        <taxon>unclassified sequences</taxon>
        <taxon>metagenomes</taxon>
        <taxon>ecological metagenomes</taxon>
    </lineage>
</organism>
<dbReference type="SUPFAM" id="SSF51269">
    <property type="entry name" value="AFP III-like domain"/>
    <property type="match status" value="1"/>
</dbReference>
<sequence>MKTFIIAEAGVNHNGNLEIAKKMVELAKECGADAIKFQTFKAENVISKFAPKTEYQKHTTGHDETQLEMVKKLELTFNDFEELKYYCDKFCITFMSTPFDPESIDFLNNLGMEIFKIPSGEITNLPYLEKIGKLNKKVILSTGMADLGEIEDALDVLVESGTKREDITVLHCNTEYPTPMKDVNLRAMLTIKEAFKVEVGYSDHTLGIEIPIAAVAMGATVIEKHFTIDKNMPGPDHKASLEPNELKAMINAIRNVEKALGTGIKKPSKSELKNIDIVRKSIVAKKDIKKGEVFSEENITVKRPGNGISPMRWYEILGTVAKRNYKEDEKIEI</sequence>
<name>A0A5J4L6T6_9ZZZZ</name>
<dbReference type="PANTHER" id="PTHR42966:SF1">
    <property type="entry name" value="SIALIC ACID SYNTHASE"/>
    <property type="match status" value="1"/>
</dbReference>
<gene>
    <name evidence="2" type="ORF">A45J_2355</name>
</gene>
<dbReference type="InterPro" id="IPR006190">
    <property type="entry name" value="SAF_AFP_Neu5Ac"/>
</dbReference>
<dbReference type="AlphaFoldDB" id="A0A5J4L6T6"/>
<proteinExistence type="predicted"/>
<comment type="caution">
    <text evidence="2">The sequence shown here is derived from an EMBL/GenBank/DDBJ whole genome shotgun (WGS) entry which is preliminary data.</text>
</comment>
<feature type="domain" description="AFP-like" evidence="1">
    <location>
        <begin position="281"/>
        <end position="333"/>
    </location>
</feature>
<dbReference type="InterPro" id="IPR051690">
    <property type="entry name" value="PseI-like"/>
</dbReference>
<dbReference type="PANTHER" id="PTHR42966">
    <property type="entry name" value="N-ACETYLNEURAMINATE SYNTHASE"/>
    <property type="match status" value="1"/>
</dbReference>
<evidence type="ECO:0000259" key="1">
    <source>
        <dbReference type="PROSITE" id="PS50844"/>
    </source>
</evidence>
<dbReference type="InterPro" id="IPR013132">
    <property type="entry name" value="PseI/NeuA/B-like_N"/>
</dbReference>
<dbReference type="InterPro" id="IPR036732">
    <property type="entry name" value="AFP_Neu5c_C_sf"/>
</dbReference>
<dbReference type="InterPro" id="IPR057736">
    <property type="entry name" value="SAF_PseI/NeuA/NeuB"/>
</dbReference>
<dbReference type="InterPro" id="IPR020007">
    <property type="entry name" value="NeuB/NeuA"/>
</dbReference>
<dbReference type="EMBL" id="BLAB01000001">
    <property type="protein sequence ID" value="GER94591.1"/>
    <property type="molecule type" value="Genomic_DNA"/>
</dbReference>
<protein>
    <submittedName>
        <fullName evidence="2">N-acetylneuraminate synthase</fullName>
    </submittedName>
</protein>
<dbReference type="SMART" id="SM00858">
    <property type="entry name" value="SAF"/>
    <property type="match status" value="1"/>
</dbReference>
<reference evidence="2" key="1">
    <citation type="submission" date="2019-10" db="EMBL/GenBank/DDBJ databases">
        <title>Metagenomic sequencing of thiosulfate-disproportionating enrichment culture.</title>
        <authorList>
            <person name="Umezawa K."/>
            <person name="Kojima H."/>
            <person name="Fukui M."/>
        </authorList>
    </citation>
    <scope>NUCLEOTIDE SEQUENCE</scope>
    <source>
        <strain evidence="2">45J</strain>
    </source>
</reference>
<dbReference type="Gene3D" id="3.20.20.70">
    <property type="entry name" value="Aldolase class I"/>
    <property type="match status" value="1"/>
</dbReference>
<dbReference type="Gene3D" id="3.90.1210.10">
    <property type="entry name" value="Antifreeze-like/N-acetylneuraminic acid synthase C-terminal domain"/>
    <property type="match status" value="1"/>
</dbReference>
<dbReference type="NCBIfam" id="TIGR03569">
    <property type="entry name" value="NeuB_NnaB"/>
    <property type="match status" value="1"/>
</dbReference>
<dbReference type="PROSITE" id="PS50890">
    <property type="entry name" value="PUA"/>
    <property type="match status" value="1"/>
</dbReference>
<dbReference type="Pfam" id="PF08666">
    <property type="entry name" value="SAF"/>
    <property type="match status" value="1"/>
</dbReference>
<evidence type="ECO:0000313" key="2">
    <source>
        <dbReference type="EMBL" id="GER94591.1"/>
    </source>
</evidence>
<dbReference type="SUPFAM" id="SSF51569">
    <property type="entry name" value="Aldolase"/>
    <property type="match status" value="1"/>
</dbReference>